<evidence type="ECO:0000256" key="1">
    <source>
        <dbReference type="ARBA" id="ARBA00022598"/>
    </source>
</evidence>
<dbReference type="Proteomes" id="UP001500192">
    <property type="component" value="Unassembled WGS sequence"/>
</dbReference>
<dbReference type="SUPFAM" id="SSF53623">
    <property type="entry name" value="MurD-like peptide ligases, catalytic domain"/>
    <property type="match status" value="1"/>
</dbReference>
<evidence type="ECO:0000256" key="3">
    <source>
        <dbReference type="ARBA" id="ARBA00022840"/>
    </source>
</evidence>
<keyword evidence="4" id="KW-0573">Peptidoglycan synthesis</keyword>
<feature type="domain" description="Lipid II isoglutaminyl synthase (glutamine-hydrolyzing) subunit MurT C-terminal" evidence="7">
    <location>
        <begin position="316"/>
        <end position="413"/>
    </location>
</feature>
<keyword evidence="4" id="KW-0862">Zinc</keyword>
<dbReference type="PROSITE" id="PS01011">
    <property type="entry name" value="FOLYLPOLYGLU_SYNT_1"/>
    <property type="match status" value="1"/>
</dbReference>
<comment type="catalytic activity">
    <reaction evidence="4">
        <text>beta-D-GlcNAc-(1-&gt;4)-Mur2Ac(oyl-L-Ala-gamma-D-Glu-L-Lys-D-Ala-D-Ala)-di-trans,octa-cis-undecaprenyl diphosphate + ATP = beta-D-GlcNAc-(1-&gt;4)-Mur2Ac(oyl-L-Ala-gamma-D-O-P-Glu-L-Lys-D-Ala-D-Ala)-di-trans,octa-cis-undecaprenyl diphosphate + ADP</text>
        <dbReference type="Rhea" id="RHEA:59488"/>
        <dbReference type="ChEBI" id="CHEBI:30616"/>
        <dbReference type="ChEBI" id="CHEBI:60033"/>
        <dbReference type="ChEBI" id="CHEBI:143132"/>
        <dbReference type="ChEBI" id="CHEBI:456216"/>
    </reaction>
</comment>
<dbReference type="Pfam" id="PF08245">
    <property type="entry name" value="Mur_ligase_M"/>
    <property type="match status" value="1"/>
</dbReference>
<evidence type="ECO:0000256" key="5">
    <source>
        <dbReference type="SAM" id="MobiDB-lite"/>
    </source>
</evidence>
<dbReference type="GO" id="GO:0016874">
    <property type="term" value="F:ligase activity"/>
    <property type="evidence" value="ECO:0007669"/>
    <property type="project" value="UniProtKB-KW"/>
</dbReference>
<feature type="binding site" evidence="4">
    <location>
        <position position="217"/>
    </location>
    <ligand>
        <name>Zn(2+)</name>
        <dbReference type="ChEBI" id="CHEBI:29105"/>
    </ligand>
</feature>
<evidence type="ECO:0000256" key="4">
    <source>
        <dbReference type="HAMAP-Rule" id="MF_02214"/>
    </source>
</evidence>
<keyword evidence="4" id="KW-0479">Metal-binding</keyword>
<dbReference type="RefSeq" id="WP_346053943.1">
    <property type="nucleotide sequence ID" value="NZ_BAABIB010000062.1"/>
</dbReference>
<feature type="domain" description="Mur ligase central" evidence="6">
    <location>
        <begin position="74"/>
        <end position="187"/>
    </location>
</feature>
<protein>
    <recommendedName>
        <fullName evidence="4">Lipid II isoglutaminyl synthase (glutamine-hydrolyzing) subunit MurT</fullName>
        <ecNumber evidence="4">6.3.5.13</ecNumber>
    </recommendedName>
</protein>
<name>A0ABP9QIC6_9PSEU</name>
<sequence length="426" mass="44351">MSLSAPPELGAPHAAPPRRLPWRTSAAAALARLVAAGSRRLGTGAGGVAGGRFALRLDPRALARLGRARTVVLVTGTNGKTTTTAMLSRVLGVLGEVAVNGDGANLPDGVTAALAARPRVPLAVLEVDEFHVPAVAAAVRPVCLVLLNLTRDQLDRVGEVRAVERALRKAVAELPGTTVVANCDDPLVVSVGLAASSAVWVAAGQTWHADATACARCGEPLRHEGADWSCRCGLTRPEPAWVLEDETAVLGDGVRVPLGLGLPGRANAANAALALATAATLGVPPRLAAERLSTITEVGGRYRRVEVHGRTVRLLLAKNPAGWRETLPMLEPGAPIVLAVNGREADGRDLSWLWDVPFGQLAGRTVVVSGERALDLAVRLTYAEVPHTVRPDPLDAISAAGPGPVELVANYTAFRDVSRRLAGRRG</sequence>
<dbReference type="InterPro" id="IPR013564">
    <property type="entry name" value="MurT_C"/>
</dbReference>
<comment type="catalytic activity">
    <reaction evidence="4">
        <text>beta-D-GlcNAc-(1-&gt;4)-Mur2Ac(oyl-L-Ala-gamma-D-Glu-L-Lys-D-Ala-D-Ala)-di-trans,octa-cis-undecaprenyl diphosphate + L-glutamine + ATP + H2O = beta-D-GlcNAc-(1-&gt;4)-Mur2Ac(oyl-L-Ala-D-isoglutaminyl-L-Lys-D-Ala-D-Ala)-di-trans,octa-cis-undecaprenyl diphosphate + L-glutamate + ADP + phosphate + H(+)</text>
        <dbReference type="Rhea" id="RHEA:57928"/>
        <dbReference type="ChEBI" id="CHEBI:15377"/>
        <dbReference type="ChEBI" id="CHEBI:15378"/>
        <dbReference type="ChEBI" id="CHEBI:29985"/>
        <dbReference type="ChEBI" id="CHEBI:30616"/>
        <dbReference type="ChEBI" id="CHEBI:43474"/>
        <dbReference type="ChEBI" id="CHEBI:58359"/>
        <dbReference type="ChEBI" id="CHEBI:60033"/>
        <dbReference type="ChEBI" id="CHEBI:62233"/>
        <dbReference type="ChEBI" id="CHEBI:456216"/>
        <dbReference type="EC" id="6.3.5.13"/>
    </reaction>
</comment>
<keyword evidence="9" id="KW-1185">Reference proteome</keyword>
<dbReference type="Pfam" id="PF08353">
    <property type="entry name" value="MurT_C"/>
    <property type="match status" value="1"/>
</dbReference>
<dbReference type="EMBL" id="BAABIB010000062">
    <property type="protein sequence ID" value="GAA5162341.1"/>
    <property type="molecule type" value="Genomic_DNA"/>
</dbReference>
<evidence type="ECO:0000259" key="7">
    <source>
        <dbReference type="Pfam" id="PF08353"/>
    </source>
</evidence>
<organism evidence="8 9">
    <name type="scientific">Amycolatopsis dongchuanensis</name>
    <dbReference type="NCBI Taxonomy" id="1070866"/>
    <lineage>
        <taxon>Bacteria</taxon>
        <taxon>Bacillati</taxon>
        <taxon>Actinomycetota</taxon>
        <taxon>Actinomycetes</taxon>
        <taxon>Pseudonocardiales</taxon>
        <taxon>Pseudonocardiaceae</taxon>
        <taxon>Amycolatopsis</taxon>
    </lineage>
</organism>
<feature type="active site" evidence="4">
    <location>
        <position position="349"/>
    </location>
</feature>
<dbReference type="InterPro" id="IPR043703">
    <property type="entry name" value="Lipid_II_synth_MurT"/>
</dbReference>
<dbReference type="InterPro" id="IPR013221">
    <property type="entry name" value="Mur_ligase_cen"/>
</dbReference>
<dbReference type="PANTHER" id="PTHR23135">
    <property type="entry name" value="MUR LIGASE FAMILY MEMBER"/>
    <property type="match status" value="1"/>
</dbReference>
<accession>A0ABP9QIC6</accession>
<comment type="catalytic activity">
    <reaction evidence="4">
        <text>beta-D-GlcNAc-(1-&gt;4)-Mur2Ac(oyl-L-Ala-gamma-D-O-P-Glu-L-Lys-D-Ala-D-Ala)-di-trans,octa-cis-undecaprenyl diphosphate + NH4(+) = beta-D-GlcNAc-(1-&gt;4)-Mur2Ac(oyl-L-Ala-D-isoglutaminyl-L-Lys-D-Ala-D-Ala)-di-trans,octa-cis-undecaprenyl diphosphate + phosphate + H(+)</text>
        <dbReference type="Rhea" id="RHEA:57932"/>
        <dbReference type="ChEBI" id="CHEBI:15378"/>
        <dbReference type="ChEBI" id="CHEBI:28938"/>
        <dbReference type="ChEBI" id="CHEBI:43474"/>
        <dbReference type="ChEBI" id="CHEBI:62233"/>
        <dbReference type="ChEBI" id="CHEBI:143132"/>
    </reaction>
</comment>
<dbReference type="Gene3D" id="3.40.1190.10">
    <property type="entry name" value="Mur-like, catalytic domain"/>
    <property type="match status" value="1"/>
</dbReference>
<evidence type="ECO:0000313" key="8">
    <source>
        <dbReference type="EMBL" id="GAA5162341.1"/>
    </source>
</evidence>
<dbReference type="PANTHER" id="PTHR23135:SF7">
    <property type="entry name" value="LIPID II ISOGLUTAMINYL SYNTHASE (GLUTAMINE-HYDROLYZING) SUBUNIT MURT"/>
    <property type="match status" value="1"/>
</dbReference>
<evidence type="ECO:0000313" key="9">
    <source>
        <dbReference type="Proteomes" id="UP001500192"/>
    </source>
</evidence>
<comment type="caution">
    <text evidence="8">The sequence shown here is derived from an EMBL/GenBank/DDBJ whole genome shotgun (WGS) entry which is preliminary data.</text>
</comment>
<dbReference type="InterPro" id="IPR036565">
    <property type="entry name" value="Mur-like_cat_sf"/>
</dbReference>
<comment type="similarity">
    <text evidence="4">Belongs to the MurCDEF family. MurT subfamily.</text>
</comment>
<proteinExistence type="inferred from homology"/>
<dbReference type="InterPro" id="IPR018109">
    <property type="entry name" value="Folylpolyglutamate_synth_CS"/>
</dbReference>
<comment type="pathway">
    <text evidence="4">Cell wall biogenesis; peptidoglycan biosynthesis.</text>
</comment>
<keyword evidence="2 4" id="KW-0547">Nucleotide-binding</keyword>
<keyword evidence="4" id="KW-0133">Cell shape</keyword>
<dbReference type="EC" id="6.3.5.13" evidence="4"/>
<keyword evidence="1 4" id="KW-0436">Ligase</keyword>
<dbReference type="HAMAP" id="MF_02214">
    <property type="entry name" value="Lipid_II_synth_MurT"/>
    <property type="match status" value="1"/>
</dbReference>
<reference evidence="9" key="1">
    <citation type="journal article" date="2019" name="Int. J. Syst. Evol. Microbiol.">
        <title>The Global Catalogue of Microorganisms (GCM) 10K type strain sequencing project: providing services to taxonomists for standard genome sequencing and annotation.</title>
        <authorList>
            <consortium name="The Broad Institute Genomics Platform"/>
            <consortium name="The Broad Institute Genome Sequencing Center for Infectious Disease"/>
            <person name="Wu L."/>
            <person name="Ma J."/>
        </authorList>
    </citation>
    <scope>NUCLEOTIDE SEQUENCE [LARGE SCALE GENOMIC DNA]</scope>
    <source>
        <strain evidence="9">JCM 18054</strain>
    </source>
</reference>
<keyword evidence="3 4" id="KW-0067">ATP-binding</keyword>
<gene>
    <name evidence="4" type="primary">murT</name>
    <name evidence="8" type="ORF">GCM10023214_28860</name>
</gene>
<feature type="binding site" evidence="4">
    <location>
        <position position="232"/>
    </location>
    <ligand>
        <name>Zn(2+)</name>
        <dbReference type="ChEBI" id="CHEBI:29105"/>
    </ligand>
</feature>
<feature type="binding site" evidence="4">
    <location>
        <position position="230"/>
    </location>
    <ligand>
        <name>Zn(2+)</name>
        <dbReference type="ChEBI" id="CHEBI:29105"/>
    </ligand>
</feature>
<feature type="region of interest" description="Disordered" evidence="5">
    <location>
        <begin position="1"/>
        <end position="20"/>
    </location>
</feature>
<comment type="subunit">
    <text evidence="4">Forms a heterodimer with GatD.</text>
</comment>
<keyword evidence="4" id="KW-0961">Cell wall biogenesis/degradation</keyword>
<evidence type="ECO:0000259" key="6">
    <source>
        <dbReference type="Pfam" id="PF08245"/>
    </source>
</evidence>
<evidence type="ECO:0000256" key="2">
    <source>
        <dbReference type="ARBA" id="ARBA00022741"/>
    </source>
</evidence>
<feature type="binding site" evidence="4">
    <location>
        <position position="214"/>
    </location>
    <ligand>
        <name>Zn(2+)</name>
        <dbReference type="ChEBI" id="CHEBI:29105"/>
    </ligand>
</feature>
<comment type="function">
    <text evidence="4">The lipid II isoglutaminyl synthase complex catalyzes the formation of alpha-D-isoglutamine in the cell wall lipid II stem peptide. The MurT subunit catalyzes the ATP-dependent amidation of D-glutamate residue of lipid II, converting it to an isoglutamine residue.</text>
</comment>